<dbReference type="EMBL" id="KL584829">
    <property type="protein sequence ID" value="KEQ64455.1"/>
    <property type="molecule type" value="Genomic_DNA"/>
</dbReference>
<dbReference type="RefSeq" id="XP_040881478.1">
    <property type="nucleotide sequence ID" value="XM_041024527.1"/>
</dbReference>
<evidence type="ECO:0000313" key="2">
    <source>
        <dbReference type="EMBL" id="KEQ64455.1"/>
    </source>
</evidence>
<feature type="region of interest" description="Disordered" evidence="1">
    <location>
        <begin position="342"/>
        <end position="361"/>
    </location>
</feature>
<dbReference type="HOGENOM" id="CLU_594435_0_0_1"/>
<proteinExistence type="predicted"/>
<keyword evidence="3" id="KW-1185">Reference proteome</keyword>
<accession>A0A074VUJ5</accession>
<sequence>MDLCEDPDDFEPQDFSDRMATIGRKAVDGCMSALQPQRQLTDEAQTVLCQRQDVDLETELGDGYAFTPMKTVYDTGDLLLTVSLVYNLQQEPVPRANVDTGQLPIVGCWPVICLLEEKQQEDMLDTGAGVDGLPPAIAGLSGLRPRMTPVSHCTLCPGSPSLHQLLQIVLHQSLILIMLLYPPTQSPTISQVRAVIQGRGVAGRRNVDLVASTPTIPGIIDPILLDHSTLVDILERATSIGRRYYLYRIDELGSDHDVRHFLSTGGLDFDERLRDAASRFLRGALGGLDTAAWSSEESVISLLVVVHGHKHKWRVEGPQGPKKYVCAQTSFLAGVIKRDATAAPKASRRSGTATTNKETASGLPRSEYEQCLEAMDDPILGRKTSVNDINIVAEVNKSYKQLCKAAIKSPQAHLYPLKKLVFSLDDEAFHEVNTMDFVPEHIELVFFNDLFVSPCSLLMK</sequence>
<gene>
    <name evidence="2" type="ORF">M437DRAFT_64992</name>
</gene>
<dbReference type="AlphaFoldDB" id="A0A074VUJ5"/>
<feature type="compositionally biased region" description="Polar residues" evidence="1">
    <location>
        <begin position="349"/>
        <end position="359"/>
    </location>
</feature>
<name>A0A074VUJ5_AURM1</name>
<evidence type="ECO:0000256" key="1">
    <source>
        <dbReference type="SAM" id="MobiDB-lite"/>
    </source>
</evidence>
<dbReference type="Proteomes" id="UP000030672">
    <property type="component" value="Unassembled WGS sequence"/>
</dbReference>
<dbReference type="GeneID" id="63917900"/>
<protein>
    <submittedName>
        <fullName evidence="2">Uncharacterized protein</fullName>
    </submittedName>
</protein>
<evidence type="ECO:0000313" key="3">
    <source>
        <dbReference type="Proteomes" id="UP000030672"/>
    </source>
</evidence>
<reference evidence="2 3" key="1">
    <citation type="journal article" date="2014" name="BMC Genomics">
        <title>Genome sequencing of four Aureobasidium pullulans varieties: biotechnological potential, stress tolerance, and description of new species.</title>
        <authorList>
            <person name="Gostin Ar C."/>
            <person name="Ohm R.A."/>
            <person name="Kogej T."/>
            <person name="Sonjak S."/>
            <person name="Turk M."/>
            <person name="Zajc J."/>
            <person name="Zalar P."/>
            <person name="Grube M."/>
            <person name="Sun H."/>
            <person name="Han J."/>
            <person name="Sharma A."/>
            <person name="Chiniquy J."/>
            <person name="Ngan C.Y."/>
            <person name="Lipzen A."/>
            <person name="Barry K."/>
            <person name="Grigoriev I.V."/>
            <person name="Gunde-Cimerman N."/>
        </authorList>
    </citation>
    <scope>NUCLEOTIDE SEQUENCE [LARGE SCALE GENOMIC DNA]</scope>
    <source>
        <strain evidence="2 3">CBS 110374</strain>
    </source>
</reference>
<organism evidence="2 3">
    <name type="scientific">Aureobasidium melanogenum (strain CBS 110374)</name>
    <name type="common">Aureobasidium pullulans var. melanogenum</name>
    <dbReference type="NCBI Taxonomy" id="1043003"/>
    <lineage>
        <taxon>Eukaryota</taxon>
        <taxon>Fungi</taxon>
        <taxon>Dikarya</taxon>
        <taxon>Ascomycota</taxon>
        <taxon>Pezizomycotina</taxon>
        <taxon>Dothideomycetes</taxon>
        <taxon>Dothideomycetidae</taxon>
        <taxon>Dothideales</taxon>
        <taxon>Saccotheciaceae</taxon>
        <taxon>Aureobasidium</taxon>
    </lineage>
</organism>